<sequence length="78" mass="8355">MGGSTERRSTMSRISSGLSGSWSGPALIALMGLAAFAGARLGRRATTKAIAQIRIPAVDYWSVYEHVQRDMLGDDDGR</sequence>
<accession>A0A919VYE3</accession>
<feature type="transmembrane region" description="Helical" evidence="2">
    <location>
        <begin position="20"/>
        <end position="39"/>
    </location>
</feature>
<dbReference type="AlphaFoldDB" id="A0A919VYE3"/>
<organism evidence="3 4">
    <name type="scientific">Winogradskya consettensis</name>
    <dbReference type="NCBI Taxonomy" id="113560"/>
    <lineage>
        <taxon>Bacteria</taxon>
        <taxon>Bacillati</taxon>
        <taxon>Actinomycetota</taxon>
        <taxon>Actinomycetes</taxon>
        <taxon>Micromonosporales</taxon>
        <taxon>Micromonosporaceae</taxon>
        <taxon>Winogradskya</taxon>
    </lineage>
</organism>
<gene>
    <name evidence="3" type="ORF">Aco04nite_82420</name>
</gene>
<name>A0A919VYE3_9ACTN</name>
<keyword evidence="4" id="KW-1185">Reference proteome</keyword>
<feature type="region of interest" description="Disordered" evidence="1">
    <location>
        <begin position="1"/>
        <end position="22"/>
    </location>
</feature>
<evidence type="ECO:0000256" key="2">
    <source>
        <dbReference type="SAM" id="Phobius"/>
    </source>
</evidence>
<proteinExistence type="predicted"/>
<reference evidence="3" key="1">
    <citation type="submission" date="2021-03" db="EMBL/GenBank/DDBJ databases">
        <title>Whole genome shotgun sequence of Actinoplanes consettensis NBRC 14913.</title>
        <authorList>
            <person name="Komaki H."/>
            <person name="Tamura T."/>
        </authorList>
    </citation>
    <scope>NUCLEOTIDE SEQUENCE</scope>
    <source>
        <strain evidence="3">NBRC 14913</strain>
    </source>
</reference>
<keyword evidence="2" id="KW-1133">Transmembrane helix</keyword>
<dbReference type="Proteomes" id="UP000680865">
    <property type="component" value="Unassembled WGS sequence"/>
</dbReference>
<feature type="compositionally biased region" description="Low complexity" evidence="1">
    <location>
        <begin position="11"/>
        <end position="22"/>
    </location>
</feature>
<keyword evidence="2" id="KW-0472">Membrane</keyword>
<dbReference type="EMBL" id="BOQP01000052">
    <property type="protein sequence ID" value="GIM82619.1"/>
    <property type="molecule type" value="Genomic_DNA"/>
</dbReference>
<comment type="caution">
    <text evidence="3">The sequence shown here is derived from an EMBL/GenBank/DDBJ whole genome shotgun (WGS) entry which is preliminary data.</text>
</comment>
<evidence type="ECO:0000313" key="4">
    <source>
        <dbReference type="Proteomes" id="UP000680865"/>
    </source>
</evidence>
<keyword evidence="2" id="KW-0812">Transmembrane</keyword>
<evidence type="ECO:0000256" key="1">
    <source>
        <dbReference type="SAM" id="MobiDB-lite"/>
    </source>
</evidence>
<protein>
    <submittedName>
        <fullName evidence="3">Uncharacterized protein</fullName>
    </submittedName>
</protein>
<evidence type="ECO:0000313" key="3">
    <source>
        <dbReference type="EMBL" id="GIM82619.1"/>
    </source>
</evidence>